<comment type="caution">
    <text evidence="2">The sequence shown here is derived from an EMBL/GenBank/DDBJ whole genome shotgun (WGS) entry which is preliminary data.</text>
</comment>
<gene>
    <name evidence="2" type="ORF">V8N49_17750</name>
</gene>
<organism evidence="2 3">
    <name type="scientific">Erwinia aphidicola</name>
    <dbReference type="NCBI Taxonomy" id="68334"/>
    <lineage>
        <taxon>Bacteria</taxon>
        <taxon>Pseudomonadati</taxon>
        <taxon>Pseudomonadota</taxon>
        <taxon>Gammaproteobacteria</taxon>
        <taxon>Enterobacterales</taxon>
        <taxon>Erwiniaceae</taxon>
        <taxon>Erwinia</taxon>
    </lineage>
</organism>
<keyword evidence="1" id="KW-1133">Transmembrane helix</keyword>
<evidence type="ECO:0000313" key="3">
    <source>
        <dbReference type="Proteomes" id="UP001306592"/>
    </source>
</evidence>
<evidence type="ECO:0008006" key="4">
    <source>
        <dbReference type="Google" id="ProtNLM"/>
    </source>
</evidence>
<dbReference type="EMBL" id="JBANEI010000014">
    <property type="protein sequence ID" value="MEI2683496.1"/>
    <property type="molecule type" value="Genomic_DNA"/>
</dbReference>
<proteinExistence type="predicted"/>
<evidence type="ECO:0000313" key="2">
    <source>
        <dbReference type="EMBL" id="MEI2683496.1"/>
    </source>
</evidence>
<reference evidence="2 3" key="1">
    <citation type="submission" date="2024-02" db="EMBL/GenBank/DDBJ databases">
        <title>First report Erwinia aphidicola in onion in Chile.</title>
        <authorList>
            <person name="Valenzuela M."/>
            <person name="Pena M."/>
            <person name="Dutta B."/>
        </authorList>
    </citation>
    <scope>NUCLEOTIDE SEQUENCE [LARGE SCALE GENOMIC DNA]</scope>
    <source>
        <strain evidence="2 3">QCJ3A</strain>
    </source>
</reference>
<sequence>MIFWFRISLATLLSAAFGFTFHVLYGRGVAAEYMDNAIKTGKMDSVLQEPYPSYIIVIAALTSLIPTIGKVFIWLFVRDKLPGNRLLTKGFVFTCLMIIADGGLLRQDFMNLLVGMPMDVWFVHGAEQWIIVPVMCFLIVFLSPKKI</sequence>
<keyword evidence="1" id="KW-0472">Membrane</keyword>
<keyword evidence="1" id="KW-0812">Transmembrane</keyword>
<keyword evidence="3" id="KW-1185">Reference proteome</keyword>
<protein>
    <recommendedName>
        <fullName evidence="4">DUF3995 domain-containing protein</fullName>
    </recommendedName>
</protein>
<accession>A0ABU8DJK2</accession>
<feature type="transmembrane region" description="Helical" evidence="1">
    <location>
        <begin position="125"/>
        <end position="143"/>
    </location>
</feature>
<feature type="transmembrane region" description="Helical" evidence="1">
    <location>
        <begin position="86"/>
        <end position="105"/>
    </location>
</feature>
<evidence type="ECO:0000256" key="1">
    <source>
        <dbReference type="SAM" id="Phobius"/>
    </source>
</evidence>
<dbReference type="Proteomes" id="UP001306592">
    <property type="component" value="Unassembled WGS sequence"/>
</dbReference>
<feature type="transmembrane region" description="Helical" evidence="1">
    <location>
        <begin position="54"/>
        <end position="77"/>
    </location>
</feature>
<dbReference type="RefSeq" id="WP_143355001.1">
    <property type="nucleotide sequence ID" value="NZ_JACXBP010000006.1"/>
</dbReference>
<name>A0ABU8DJK2_ERWAP</name>